<dbReference type="STRING" id="1513271.XM47_00625"/>
<evidence type="ECO:0000313" key="3">
    <source>
        <dbReference type="Proteomes" id="UP000037600"/>
    </source>
</evidence>
<dbReference type="GO" id="GO:0005886">
    <property type="term" value="C:plasma membrane"/>
    <property type="evidence" value="ECO:0007669"/>
    <property type="project" value="TreeGrafter"/>
</dbReference>
<feature type="transmembrane region" description="Helical" evidence="1">
    <location>
        <begin position="433"/>
        <end position="454"/>
    </location>
</feature>
<feature type="transmembrane region" description="Helical" evidence="1">
    <location>
        <begin position="362"/>
        <end position="382"/>
    </location>
</feature>
<dbReference type="InterPro" id="IPR001036">
    <property type="entry name" value="Acrflvin-R"/>
</dbReference>
<dbReference type="SUPFAM" id="SSF82866">
    <property type="entry name" value="Multidrug efflux transporter AcrB transmembrane domain"/>
    <property type="match status" value="2"/>
</dbReference>
<gene>
    <name evidence="2" type="ORF">XM47_00625</name>
</gene>
<feature type="transmembrane region" description="Helical" evidence="1">
    <location>
        <begin position="964"/>
        <end position="983"/>
    </location>
</feature>
<dbReference type="Gene3D" id="3.30.70.1320">
    <property type="entry name" value="Multidrug efflux transporter AcrB pore domain like"/>
    <property type="match status" value="1"/>
</dbReference>
<dbReference type="PANTHER" id="PTHR32063">
    <property type="match status" value="1"/>
</dbReference>
<reference evidence="2 3" key="1">
    <citation type="submission" date="2015-04" db="EMBL/GenBank/DDBJ databases">
        <title>Draft Genome Sequence of the Novel Agar-Digesting Marine Bacterium Q1.</title>
        <authorList>
            <person name="Li Y."/>
            <person name="Li D."/>
            <person name="Chen G."/>
            <person name="Du Z."/>
        </authorList>
    </citation>
    <scope>NUCLEOTIDE SEQUENCE [LARGE SCALE GENOMIC DNA]</scope>
    <source>
        <strain evidence="2 3">Q1</strain>
    </source>
</reference>
<keyword evidence="1" id="KW-0472">Membrane</keyword>
<accession>A0A0J8GVA7</accession>
<keyword evidence="1" id="KW-0812">Transmembrane</keyword>
<feature type="transmembrane region" description="Helical" evidence="1">
    <location>
        <begin position="460"/>
        <end position="478"/>
    </location>
</feature>
<feature type="transmembrane region" description="Helical" evidence="1">
    <location>
        <begin position="12"/>
        <end position="37"/>
    </location>
</feature>
<evidence type="ECO:0000313" key="2">
    <source>
        <dbReference type="EMBL" id="KMT66672.1"/>
    </source>
</evidence>
<dbReference type="PANTHER" id="PTHR32063:SF33">
    <property type="entry name" value="RND SUPERFAMILY EFFLUX PUMP PERMEASE COMPONENT"/>
    <property type="match status" value="1"/>
</dbReference>
<sequence length="1049" mass="114943">MSVDSAKKGLIAWFAHNPVAANLLLVLIILMGIYSVFTIRKQSFPTIAVDVISIQVPYLGAAPEEVEEGVVLKIEEAVKRLEGIKKLESNANEGMGQVKIEVEDGYDVQELMNEVKVQIDAIPSFPENSEKPVIYRAKPEQAVLWVQVYGDMSEVAMKEYAKEIRDEIVQLPDVTTAEVVGARDYEIAIELPESRLREYGLTLDYVAGQIQKNSIDLPGGSIKTDNGDILLRTNGQAYRATEFADLVLLTREDGTRLLLGDIAKITDGFVENEGFARFNKQPSIGIQVKSVGQQNDLHISATVKKYLEEKQKNLPSGVNVSAWGDSSYYLKGRVDLMLNNMLMGALLVFIILSLFLKFRLAIWVIVGLFASFLGAIALMPVAGVTINMISLFAFILVLGIVVDDAIIIGESIHSTTQAHGNSVDTVVRGAKKVAMPATFGVLTTIVAFAPMLLVTGPSSPIWSSIGAVVMLCLAFSLIESKWILPSHLVGIKTTAKTEAMWLPRFRQKISKILDGFIQNKYKPFLTLCLENRYSTIASFLAILILVAGLINSGVVRFVFFPNLPSDYVQVTLAMEDGSSADLTNETIAKLEAALYQVDSDSRVENGTPVLGNSMAFSTSQTSGMIWAQLNLDEERDLNGFEVANRWRDAFGESTGVRSVNFTGSISGGAGSDLEFLFRSDNIQQIDQAAEELKAALRQFEGIYDVDDSFSGGKDEIKIKIKPEAETLGLTLVDVARQVRVAFYGAEAQRIQRDEEEIKVMVRYPKDQRKSISNLDNMFIRTSAGREVPFSTVASYEIGQGYATIKRIDYQRSVSVTARADKAVAEPGKLAQEVIKDVIPKILEKYPEVDFQLAGASKDEQDALKSLAIGFGFAIIVIYGLMAIPLKSYTQPFIIMSVIPFGIVGAVIGHVVFGLAMSILSMFGIIALAGVVVNDSLILVEFVNRARHRGLAIRQAVLEAGTQRFRAILLTSLTTFFGLIPIVLETSLQAQIVIPMAVSLAFGILFSTVITLLLVPALYLILDDIKGLKRVFGGSRIEEKIETKQSLDSI</sequence>
<feature type="transmembrane region" description="Helical" evidence="1">
    <location>
        <begin position="388"/>
        <end position="412"/>
    </location>
</feature>
<proteinExistence type="predicted"/>
<comment type="caution">
    <text evidence="2">The sequence shown here is derived from an EMBL/GenBank/DDBJ whole genome shotgun (WGS) entry which is preliminary data.</text>
</comment>
<dbReference type="SUPFAM" id="SSF82714">
    <property type="entry name" value="Multidrug efflux transporter AcrB TolC docking domain, DN and DC subdomains"/>
    <property type="match status" value="2"/>
</dbReference>
<dbReference type="PATRIC" id="fig|1513271.3.peg.131"/>
<keyword evidence="3" id="KW-1185">Reference proteome</keyword>
<organism evidence="2 3">
    <name type="scientific">Catenovulum maritimum</name>
    <dbReference type="NCBI Taxonomy" id="1513271"/>
    <lineage>
        <taxon>Bacteria</taxon>
        <taxon>Pseudomonadati</taxon>
        <taxon>Pseudomonadota</taxon>
        <taxon>Gammaproteobacteria</taxon>
        <taxon>Alteromonadales</taxon>
        <taxon>Alteromonadaceae</taxon>
        <taxon>Catenovulum</taxon>
    </lineage>
</organism>
<dbReference type="Gene3D" id="3.30.70.1430">
    <property type="entry name" value="Multidrug efflux transporter AcrB pore domain"/>
    <property type="match status" value="2"/>
</dbReference>
<feature type="transmembrane region" description="Helical" evidence="1">
    <location>
        <begin position="866"/>
        <end position="885"/>
    </location>
</feature>
<feature type="transmembrane region" description="Helical" evidence="1">
    <location>
        <begin position="918"/>
        <end position="943"/>
    </location>
</feature>
<dbReference type="SUPFAM" id="SSF82693">
    <property type="entry name" value="Multidrug efflux transporter AcrB pore domain, PN1, PN2, PC1 and PC2 subdomains"/>
    <property type="match status" value="3"/>
</dbReference>
<dbReference type="EMBL" id="LAZL01000002">
    <property type="protein sequence ID" value="KMT66672.1"/>
    <property type="molecule type" value="Genomic_DNA"/>
</dbReference>
<evidence type="ECO:0000256" key="1">
    <source>
        <dbReference type="SAM" id="Phobius"/>
    </source>
</evidence>
<evidence type="ECO:0008006" key="4">
    <source>
        <dbReference type="Google" id="ProtNLM"/>
    </source>
</evidence>
<dbReference type="Gene3D" id="3.30.2090.10">
    <property type="entry name" value="Multidrug efflux transporter AcrB TolC docking domain, DN and DC subdomains"/>
    <property type="match status" value="2"/>
</dbReference>
<dbReference type="AlphaFoldDB" id="A0A0J8GVA7"/>
<feature type="transmembrane region" description="Helical" evidence="1">
    <location>
        <begin position="995"/>
        <end position="1021"/>
    </location>
</feature>
<dbReference type="Pfam" id="PF00873">
    <property type="entry name" value="ACR_tran"/>
    <property type="match status" value="1"/>
</dbReference>
<dbReference type="Gene3D" id="3.30.70.1440">
    <property type="entry name" value="Multidrug efflux transporter AcrB pore domain"/>
    <property type="match status" value="1"/>
</dbReference>
<dbReference type="InterPro" id="IPR027463">
    <property type="entry name" value="AcrB_DN_DC_subdom"/>
</dbReference>
<keyword evidence="1" id="KW-1133">Transmembrane helix</keyword>
<dbReference type="GO" id="GO:0042910">
    <property type="term" value="F:xenobiotic transmembrane transporter activity"/>
    <property type="evidence" value="ECO:0007669"/>
    <property type="project" value="TreeGrafter"/>
</dbReference>
<feature type="transmembrane region" description="Helical" evidence="1">
    <location>
        <begin position="336"/>
        <end position="355"/>
    </location>
</feature>
<dbReference type="PRINTS" id="PR00702">
    <property type="entry name" value="ACRIFLAVINRP"/>
</dbReference>
<feature type="transmembrane region" description="Helical" evidence="1">
    <location>
        <begin position="892"/>
        <end position="912"/>
    </location>
</feature>
<name>A0A0J8GVA7_9ALTE</name>
<dbReference type="Gene3D" id="1.20.1640.10">
    <property type="entry name" value="Multidrug efflux transporter AcrB transmembrane domain"/>
    <property type="match status" value="2"/>
</dbReference>
<protein>
    <recommendedName>
        <fullName evidence="4">Acriflavin resistance protein</fullName>
    </recommendedName>
</protein>
<dbReference type="RefSeq" id="WP_048688184.1">
    <property type="nucleotide sequence ID" value="NZ_KQ130482.1"/>
</dbReference>
<dbReference type="OrthoDB" id="5287122at2"/>
<dbReference type="Proteomes" id="UP000037600">
    <property type="component" value="Unassembled WGS sequence"/>
</dbReference>
<feature type="transmembrane region" description="Helical" evidence="1">
    <location>
        <begin position="539"/>
        <end position="559"/>
    </location>
</feature>